<sequence>MRRTRRIISVARLLLVEHLREPTALLWTAVAPCMMFMIMKQNASFTGLSASSYTHSAAWFYAYISANVAFFGLSFYLIGRRESGFVRSFIYRREAITLFLTSHALSYSVISLLYSSAFYIITKPLYGPYSLPEFLHLTTAFYTSYLLFSCIGLAIAALPIRFSTAGTVFSFLSFLMLFSGYLGSAPSNTSHWLGAINPLYLSANIINGQLSLSVSFSAAVAASAIGFYVTAKLFRIQPIWNRY</sequence>
<feature type="transmembrane region" description="Helical" evidence="5">
    <location>
        <begin position="59"/>
        <end position="78"/>
    </location>
</feature>
<dbReference type="GO" id="GO:0140359">
    <property type="term" value="F:ABC-type transporter activity"/>
    <property type="evidence" value="ECO:0007669"/>
    <property type="project" value="InterPro"/>
</dbReference>
<feature type="domain" description="ABC-2 type transporter transmembrane" evidence="6">
    <location>
        <begin position="17"/>
        <end position="204"/>
    </location>
</feature>
<evidence type="ECO:0000256" key="4">
    <source>
        <dbReference type="ARBA" id="ARBA00023136"/>
    </source>
</evidence>
<feature type="transmembrane region" description="Helical" evidence="5">
    <location>
        <begin position="167"/>
        <end position="185"/>
    </location>
</feature>
<proteinExistence type="predicted"/>
<dbReference type="InterPro" id="IPR013525">
    <property type="entry name" value="ABC2_TM"/>
</dbReference>
<accession>A0A7W2M169</accession>
<evidence type="ECO:0000256" key="2">
    <source>
        <dbReference type="ARBA" id="ARBA00022692"/>
    </source>
</evidence>
<gene>
    <name evidence="7" type="ORF">H4C15_25350</name>
</gene>
<feature type="transmembrane region" description="Helical" evidence="5">
    <location>
        <begin position="141"/>
        <end position="160"/>
    </location>
</feature>
<dbReference type="GO" id="GO:0016020">
    <property type="term" value="C:membrane"/>
    <property type="evidence" value="ECO:0007669"/>
    <property type="project" value="UniProtKB-SubCell"/>
</dbReference>
<evidence type="ECO:0000256" key="1">
    <source>
        <dbReference type="ARBA" id="ARBA00004141"/>
    </source>
</evidence>
<dbReference type="AlphaFoldDB" id="A0A7W2M169"/>
<feature type="transmembrane region" description="Helical" evidence="5">
    <location>
        <begin position="98"/>
        <end position="121"/>
    </location>
</feature>
<dbReference type="RefSeq" id="WP_054905384.1">
    <property type="nucleotide sequence ID" value="NZ_JACGDA010000085.1"/>
</dbReference>
<feature type="transmembrane region" description="Helical" evidence="5">
    <location>
        <begin position="21"/>
        <end position="39"/>
    </location>
</feature>
<feature type="transmembrane region" description="Helical" evidence="5">
    <location>
        <begin position="205"/>
        <end position="229"/>
    </location>
</feature>
<dbReference type="Proteomes" id="UP000577346">
    <property type="component" value="Unassembled WGS sequence"/>
</dbReference>
<organism evidence="7 8">
    <name type="scientific">Pseudomonas juntendi</name>
    <dbReference type="NCBI Taxonomy" id="2666183"/>
    <lineage>
        <taxon>Bacteria</taxon>
        <taxon>Pseudomonadati</taxon>
        <taxon>Pseudomonadota</taxon>
        <taxon>Gammaproteobacteria</taxon>
        <taxon>Pseudomonadales</taxon>
        <taxon>Pseudomonadaceae</taxon>
        <taxon>Pseudomonas</taxon>
    </lineage>
</organism>
<dbReference type="Pfam" id="PF01061">
    <property type="entry name" value="ABC2_membrane"/>
    <property type="match status" value="1"/>
</dbReference>
<evidence type="ECO:0000313" key="8">
    <source>
        <dbReference type="Proteomes" id="UP000577346"/>
    </source>
</evidence>
<evidence type="ECO:0000313" key="7">
    <source>
        <dbReference type="EMBL" id="MBA6150781.1"/>
    </source>
</evidence>
<evidence type="ECO:0000256" key="3">
    <source>
        <dbReference type="ARBA" id="ARBA00022989"/>
    </source>
</evidence>
<evidence type="ECO:0000259" key="6">
    <source>
        <dbReference type="Pfam" id="PF01061"/>
    </source>
</evidence>
<keyword evidence="3 5" id="KW-1133">Transmembrane helix</keyword>
<name>A0A7W2M169_9PSED</name>
<keyword evidence="4 5" id="KW-0472">Membrane</keyword>
<evidence type="ECO:0000256" key="5">
    <source>
        <dbReference type="SAM" id="Phobius"/>
    </source>
</evidence>
<comment type="caution">
    <text evidence="7">The sequence shown here is derived from an EMBL/GenBank/DDBJ whole genome shotgun (WGS) entry which is preliminary data.</text>
</comment>
<reference evidence="7 8" key="1">
    <citation type="submission" date="2020-07" db="EMBL/GenBank/DDBJ databases">
        <title>Diversity of carbapenemase encoding genes among Pseudomonas putida group clinical isolates in a tertiary Brazilian hospital.</title>
        <authorList>
            <person name="Alberto-Lei F."/>
            <person name="Nodari C.S."/>
            <person name="Streling A.P."/>
            <person name="Paulino J.T."/>
            <person name="Bessa-Neto F.O."/>
            <person name="Cayo R."/>
            <person name="Gales A.C."/>
        </authorList>
    </citation>
    <scope>NUCLEOTIDE SEQUENCE [LARGE SCALE GENOMIC DNA]</scope>
    <source>
        <strain evidence="7 8">11213</strain>
    </source>
</reference>
<comment type="subcellular location">
    <subcellularLocation>
        <location evidence="1">Membrane</location>
        <topology evidence="1">Multi-pass membrane protein</topology>
    </subcellularLocation>
</comment>
<dbReference type="EMBL" id="JACGDA010000085">
    <property type="protein sequence ID" value="MBA6150781.1"/>
    <property type="molecule type" value="Genomic_DNA"/>
</dbReference>
<keyword evidence="2 5" id="KW-0812">Transmembrane</keyword>
<protein>
    <submittedName>
        <fullName evidence="7">ABC transporter permease</fullName>
    </submittedName>
</protein>